<dbReference type="AlphaFoldDB" id="A0A392VS01"/>
<sequence length="26" mass="2838">MPNFKAPGANFTVSATTFAFPGWYSK</sequence>
<protein>
    <submittedName>
        <fullName evidence="1">Uncharacterized protein</fullName>
    </submittedName>
</protein>
<keyword evidence="2" id="KW-1185">Reference proteome</keyword>
<reference evidence="1 2" key="1">
    <citation type="journal article" date="2018" name="Front. Plant Sci.">
        <title>Red Clover (Trifolium pratense) and Zigzag Clover (T. medium) - A Picture of Genomic Similarities and Differences.</title>
        <authorList>
            <person name="Dluhosova J."/>
            <person name="Istvanek J."/>
            <person name="Nedelnik J."/>
            <person name="Repkova J."/>
        </authorList>
    </citation>
    <scope>NUCLEOTIDE SEQUENCE [LARGE SCALE GENOMIC DNA]</scope>
    <source>
        <strain evidence="2">cv. 10/8</strain>
        <tissue evidence="1">Leaf</tissue>
    </source>
</reference>
<name>A0A392VS01_9FABA</name>
<evidence type="ECO:0000313" key="1">
    <source>
        <dbReference type="EMBL" id="MCI90242.1"/>
    </source>
</evidence>
<dbReference type="Proteomes" id="UP000265520">
    <property type="component" value="Unassembled WGS sequence"/>
</dbReference>
<accession>A0A392VS01</accession>
<organism evidence="1 2">
    <name type="scientific">Trifolium medium</name>
    <dbReference type="NCBI Taxonomy" id="97028"/>
    <lineage>
        <taxon>Eukaryota</taxon>
        <taxon>Viridiplantae</taxon>
        <taxon>Streptophyta</taxon>
        <taxon>Embryophyta</taxon>
        <taxon>Tracheophyta</taxon>
        <taxon>Spermatophyta</taxon>
        <taxon>Magnoliopsida</taxon>
        <taxon>eudicotyledons</taxon>
        <taxon>Gunneridae</taxon>
        <taxon>Pentapetalae</taxon>
        <taxon>rosids</taxon>
        <taxon>fabids</taxon>
        <taxon>Fabales</taxon>
        <taxon>Fabaceae</taxon>
        <taxon>Papilionoideae</taxon>
        <taxon>50 kb inversion clade</taxon>
        <taxon>NPAAA clade</taxon>
        <taxon>Hologalegina</taxon>
        <taxon>IRL clade</taxon>
        <taxon>Trifolieae</taxon>
        <taxon>Trifolium</taxon>
    </lineage>
</organism>
<proteinExistence type="predicted"/>
<feature type="non-terminal residue" evidence="1">
    <location>
        <position position="26"/>
    </location>
</feature>
<comment type="caution">
    <text evidence="1">The sequence shown here is derived from an EMBL/GenBank/DDBJ whole genome shotgun (WGS) entry which is preliminary data.</text>
</comment>
<dbReference type="EMBL" id="LXQA011238949">
    <property type="protein sequence ID" value="MCI90242.1"/>
    <property type="molecule type" value="Genomic_DNA"/>
</dbReference>
<evidence type="ECO:0000313" key="2">
    <source>
        <dbReference type="Proteomes" id="UP000265520"/>
    </source>
</evidence>